<name>A0ABQ8HTF5_9ROSI</name>
<keyword evidence="1" id="KW-1133">Transmembrane helix</keyword>
<dbReference type="Proteomes" id="UP000827721">
    <property type="component" value="Unassembled WGS sequence"/>
</dbReference>
<proteinExistence type="predicted"/>
<protein>
    <recommendedName>
        <fullName evidence="4">Hydroxyproline-rich glycoprotein family protein</fullName>
    </recommendedName>
</protein>
<reference evidence="2 3" key="1">
    <citation type="submission" date="2021-02" db="EMBL/GenBank/DDBJ databases">
        <title>Plant Genome Project.</title>
        <authorList>
            <person name="Zhang R.-G."/>
        </authorList>
    </citation>
    <scope>NUCLEOTIDE SEQUENCE [LARGE SCALE GENOMIC DNA]</scope>
    <source>
        <tissue evidence="2">Leaves</tissue>
    </source>
</reference>
<evidence type="ECO:0000256" key="1">
    <source>
        <dbReference type="SAM" id="Phobius"/>
    </source>
</evidence>
<dbReference type="InterPro" id="IPR037699">
    <property type="entry name" value="At5g65660-like"/>
</dbReference>
<accession>A0ABQ8HTF5</accession>
<dbReference type="PANTHER" id="PTHR34291">
    <property type="entry name" value="HYDROXYPROLINE-RICH GLYCOPROTEIN FAMILY PROTEIN"/>
    <property type="match status" value="1"/>
</dbReference>
<sequence>MIMENEEASSAARPSIAFPLGFALLLILLFCTSGFLSCCLHWNKIRSRFRPFTHDSNYPRDQTNISHLHQKPSPLHMVSLSLSLSLSCCLMSKENQAESVLVSMPGDGVPKFVAIKCPCKPAILEKVTVTAQRAPTLISV</sequence>
<keyword evidence="1" id="KW-0812">Transmembrane</keyword>
<feature type="transmembrane region" description="Helical" evidence="1">
    <location>
        <begin position="20"/>
        <end position="42"/>
    </location>
</feature>
<keyword evidence="1" id="KW-0472">Membrane</keyword>
<evidence type="ECO:0000313" key="3">
    <source>
        <dbReference type="Proteomes" id="UP000827721"/>
    </source>
</evidence>
<dbReference type="EMBL" id="JAFEMO010000007">
    <property type="protein sequence ID" value="KAH7567603.1"/>
    <property type="molecule type" value="Genomic_DNA"/>
</dbReference>
<gene>
    <name evidence="2" type="ORF">JRO89_XS07G0101600</name>
</gene>
<evidence type="ECO:0000313" key="2">
    <source>
        <dbReference type="EMBL" id="KAH7567603.1"/>
    </source>
</evidence>
<organism evidence="2 3">
    <name type="scientific">Xanthoceras sorbifolium</name>
    <dbReference type="NCBI Taxonomy" id="99658"/>
    <lineage>
        <taxon>Eukaryota</taxon>
        <taxon>Viridiplantae</taxon>
        <taxon>Streptophyta</taxon>
        <taxon>Embryophyta</taxon>
        <taxon>Tracheophyta</taxon>
        <taxon>Spermatophyta</taxon>
        <taxon>Magnoliopsida</taxon>
        <taxon>eudicotyledons</taxon>
        <taxon>Gunneridae</taxon>
        <taxon>Pentapetalae</taxon>
        <taxon>rosids</taxon>
        <taxon>malvids</taxon>
        <taxon>Sapindales</taxon>
        <taxon>Sapindaceae</taxon>
        <taxon>Xanthoceroideae</taxon>
        <taxon>Xanthoceras</taxon>
    </lineage>
</organism>
<evidence type="ECO:0008006" key="4">
    <source>
        <dbReference type="Google" id="ProtNLM"/>
    </source>
</evidence>
<comment type="caution">
    <text evidence="2">The sequence shown here is derived from an EMBL/GenBank/DDBJ whole genome shotgun (WGS) entry which is preliminary data.</text>
</comment>
<keyword evidence="3" id="KW-1185">Reference proteome</keyword>
<dbReference type="PANTHER" id="PTHR34291:SF7">
    <property type="entry name" value="PROTEIN, PUTATIVE-RELATED"/>
    <property type="match status" value="1"/>
</dbReference>